<evidence type="ECO:0000313" key="2">
    <source>
        <dbReference type="Proteomes" id="UP000292347"/>
    </source>
</evidence>
<evidence type="ECO:0000313" key="1">
    <source>
        <dbReference type="EMBL" id="RXZ31774.1"/>
    </source>
</evidence>
<keyword evidence="2" id="KW-1185">Reference proteome</keyword>
<accession>A0A4V1QP34</accession>
<proteinExistence type="predicted"/>
<dbReference type="RefSeq" id="WP_129342007.1">
    <property type="nucleotide sequence ID" value="NZ_JACIDD010000002.1"/>
</dbReference>
<dbReference type="AlphaFoldDB" id="A0A4V1QP34"/>
<dbReference type="EMBL" id="SDPT01000002">
    <property type="protein sequence ID" value="RXZ31774.1"/>
    <property type="molecule type" value="Genomic_DNA"/>
</dbReference>
<name>A0A4V1QP34_9SPHN</name>
<comment type="caution">
    <text evidence="1">The sequence shown here is derived from an EMBL/GenBank/DDBJ whole genome shotgun (WGS) entry which is preliminary data.</text>
</comment>
<protein>
    <submittedName>
        <fullName evidence="1">Uncharacterized protein</fullName>
    </submittedName>
</protein>
<gene>
    <name evidence="1" type="ORF">EO081_11265</name>
</gene>
<reference evidence="1 2" key="1">
    <citation type="submission" date="2019-01" db="EMBL/GenBank/DDBJ databases">
        <title>Sphingomonas mucosissima sp. nov. and Sphingomonas desiccabilis sp. nov., from biological soil crusts in the Colorado Plateau, USA.</title>
        <authorList>
            <person name="Zhu D."/>
        </authorList>
    </citation>
    <scope>NUCLEOTIDE SEQUENCE [LARGE SCALE GENOMIC DNA]</scope>
    <source>
        <strain evidence="1 2">CP1D</strain>
    </source>
</reference>
<dbReference type="OrthoDB" id="7596297at2"/>
<organism evidence="1 2">
    <name type="scientific">Sphingomonas desiccabilis</name>
    <dbReference type="NCBI Taxonomy" id="429134"/>
    <lineage>
        <taxon>Bacteria</taxon>
        <taxon>Pseudomonadati</taxon>
        <taxon>Pseudomonadota</taxon>
        <taxon>Alphaproteobacteria</taxon>
        <taxon>Sphingomonadales</taxon>
        <taxon>Sphingomonadaceae</taxon>
        <taxon>Sphingomonas</taxon>
    </lineage>
</organism>
<dbReference type="Proteomes" id="UP000292347">
    <property type="component" value="Unassembled WGS sequence"/>
</dbReference>
<sequence>MLSLILPVTLWFAAPVPQNMIVDTICSDPERARVLARATIILPDDNIDKLGDDFERISKLINMTTWQVGMTSEKGVRESLTLGLQSAKVSVGIEADGEPGQRTAKLQVKRTCINDDLEPWSGYWSDLKRELKARGYQLR</sequence>